<feature type="region of interest" description="Disordered" evidence="1">
    <location>
        <begin position="202"/>
        <end position="248"/>
    </location>
</feature>
<protein>
    <submittedName>
        <fullName evidence="3">Uncharacterized protein LOC111128093 isoform X3</fullName>
    </submittedName>
</protein>
<gene>
    <name evidence="3" type="primary">LOC111128093</name>
</gene>
<keyword evidence="2" id="KW-1185">Reference proteome</keyword>
<evidence type="ECO:0000313" key="3">
    <source>
        <dbReference type="RefSeq" id="XP_022329246.1"/>
    </source>
</evidence>
<dbReference type="AlphaFoldDB" id="A0A8B8DQJ6"/>
<accession>A0A8B8DQJ6</accession>
<dbReference type="RefSeq" id="XP_022329246.1">
    <property type="nucleotide sequence ID" value="XM_022473538.1"/>
</dbReference>
<feature type="compositionally biased region" description="Polar residues" evidence="1">
    <location>
        <begin position="262"/>
        <end position="288"/>
    </location>
</feature>
<organism evidence="2 3">
    <name type="scientific">Crassostrea virginica</name>
    <name type="common">Eastern oyster</name>
    <dbReference type="NCBI Taxonomy" id="6565"/>
    <lineage>
        <taxon>Eukaryota</taxon>
        <taxon>Metazoa</taxon>
        <taxon>Spiralia</taxon>
        <taxon>Lophotrochozoa</taxon>
        <taxon>Mollusca</taxon>
        <taxon>Bivalvia</taxon>
        <taxon>Autobranchia</taxon>
        <taxon>Pteriomorphia</taxon>
        <taxon>Ostreida</taxon>
        <taxon>Ostreoidea</taxon>
        <taxon>Ostreidae</taxon>
        <taxon>Crassostrea</taxon>
    </lineage>
</organism>
<dbReference type="GeneID" id="111128093"/>
<evidence type="ECO:0000256" key="1">
    <source>
        <dbReference type="SAM" id="MobiDB-lite"/>
    </source>
</evidence>
<dbReference type="Proteomes" id="UP000694844">
    <property type="component" value="Chromosome 4"/>
</dbReference>
<feature type="region of interest" description="Disordered" evidence="1">
    <location>
        <begin position="260"/>
        <end position="313"/>
    </location>
</feature>
<dbReference type="OrthoDB" id="6163198at2759"/>
<feature type="compositionally biased region" description="Basic and acidic residues" evidence="1">
    <location>
        <begin position="144"/>
        <end position="155"/>
    </location>
</feature>
<feature type="compositionally biased region" description="Basic and acidic residues" evidence="1">
    <location>
        <begin position="114"/>
        <end position="136"/>
    </location>
</feature>
<feature type="region of interest" description="Disordered" evidence="1">
    <location>
        <begin position="114"/>
        <end position="155"/>
    </location>
</feature>
<feature type="compositionally biased region" description="Basic and acidic residues" evidence="1">
    <location>
        <begin position="224"/>
        <end position="248"/>
    </location>
</feature>
<name>A0A8B8DQJ6_CRAVI</name>
<sequence>MERLDTSVRKRNVPRRVASIQESVRRYQDQRRFVRQMHQLKRAQIYTGPMHDIVLFSKMMDVYKHSTPGESEIDLEMSTMENWDSYLRVDSDLNSTGPDQLRFVSHYYDEDQSVRDQTNKVRREMSDTRRGVESRSEYLAQSLKRKEEQDTKEKTDIDGRISNLTRKTEDLYETVKEKADQTLKDARDTNASLDKYYRKERSDLLHHSRPHSYRKLKEEEEMDERQRLHEEREKARKEKHSEWHKKKEEDLRRRLMKVYGNGSENNFSKSRNSGHMKSSTPRTHSLGTSSGSRPKSMMSSISGSRAQYSNSTDQELSVQMTEFGLRRVKKMDDGAYVPCSRHGSNWTPKFDGDVRPRAGLVFVEPKVYSEFLKEEAQIRNQTAMMARSRSTNINTLEDDTTVLETVES</sequence>
<evidence type="ECO:0000313" key="2">
    <source>
        <dbReference type="Proteomes" id="UP000694844"/>
    </source>
</evidence>
<feature type="compositionally biased region" description="Low complexity" evidence="1">
    <location>
        <begin position="289"/>
        <end position="305"/>
    </location>
</feature>
<reference evidence="3" key="1">
    <citation type="submission" date="2025-08" db="UniProtKB">
        <authorList>
            <consortium name="RefSeq"/>
        </authorList>
    </citation>
    <scope>IDENTIFICATION</scope>
    <source>
        <tissue evidence="3">Whole sample</tissue>
    </source>
</reference>
<proteinExistence type="predicted"/>